<dbReference type="InterPro" id="IPR036291">
    <property type="entry name" value="NAD(P)-bd_dom_sf"/>
</dbReference>
<keyword evidence="5" id="KW-1185">Reference proteome</keyword>
<feature type="transmembrane region" description="Helical" evidence="2">
    <location>
        <begin position="77"/>
        <end position="100"/>
    </location>
</feature>
<dbReference type="Pfam" id="PF07885">
    <property type="entry name" value="Ion_trans_2"/>
    <property type="match status" value="1"/>
</dbReference>
<dbReference type="SUPFAM" id="SSF116726">
    <property type="entry name" value="TrkA C-terminal domain-like"/>
    <property type="match status" value="1"/>
</dbReference>
<comment type="caution">
    <text evidence="4">The sequence shown here is derived from an EMBL/GenBank/DDBJ whole genome shotgun (WGS) entry which is preliminary data.</text>
</comment>
<feature type="transmembrane region" description="Helical" evidence="2">
    <location>
        <begin position="21"/>
        <end position="41"/>
    </location>
</feature>
<dbReference type="OrthoDB" id="9785285at2"/>
<dbReference type="EMBL" id="PXXO01000001">
    <property type="protein sequence ID" value="PSJ07328.1"/>
    <property type="molecule type" value="Genomic_DNA"/>
</dbReference>
<dbReference type="InterPro" id="IPR013099">
    <property type="entry name" value="K_chnl_dom"/>
</dbReference>
<dbReference type="InterPro" id="IPR036721">
    <property type="entry name" value="RCK_C_sf"/>
</dbReference>
<keyword evidence="2" id="KW-0812">Transmembrane</keyword>
<dbReference type="GO" id="GO:0006813">
    <property type="term" value="P:potassium ion transport"/>
    <property type="evidence" value="ECO:0007669"/>
    <property type="project" value="InterPro"/>
</dbReference>
<reference evidence="4 5" key="1">
    <citation type="journal article" date="2018" name="Environ. Microbiol.">
        <title>Ecological and genomic features of two widespread freshwater picocyanobacteria.</title>
        <authorList>
            <person name="Cabello-Yeves P.J."/>
            <person name="Picazo A."/>
            <person name="Camacho A."/>
            <person name="Callieri C."/>
            <person name="Rosselli R."/>
            <person name="Roda-Garcia J.J."/>
            <person name="Coutinho F.H."/>
            <person name="Rodriguez-Valera F."/>
        </authorList>
    </citation>
    <scope>NUCLEOTIDE SEQUENCE [LARGE SCALE GENOMIC DNA]</scope>
    <source>
        <strain evidence="4 5">Tous</strain>
    </source>
</reference>
<keyword evidence="4" id="KW-0813">Transport</keyword>
<dbReference type="Gene3D" id="3.40.50.720">
    <property type="entry name" value="NAD(P)-binding Rossmann-like Domain"/>
    <property type="match status" value="1"/>
</dbReference>
<dbReference type="GO" id="GO:0034220">
    <property type="term" value="P:monoatomic ion transmembrane transport"/>
    <property type="evidence" value="ECO:0007669"/>
    <property type="project" value="UniProtKB-KW"/>
</dbReference>
<dbReference type="SUPFAM" id="SSF81324">
    <property type="entry name" value="Voltage-gated potassium channels"/>
    <property type="match status" value="1"/>
</dbReference>
<protein>
    <submittedName>
        <fullName evidence="4">VIC family potassium channel protein</fullName>
    </submittedName>
</protein>
<dbReference type="Gene3D" id="3.30.70.1450">
    <property type="entry name" value="Regulator of K+ conductance, C-terminal domain"/>
    <property type="match status" value="1"/>
</dbReference>
<keyword evidence="2" id="KW-1133">Transmembrane helix</keyword>
<keyword evidence="4" id="KW-0406">Ion transport</keyword>
<dbReference type="Pfam" id="PF02254">
    <property type="entry name" value="TrkA_N"/>
    <property type="match status" value="1"/>
</dbReference>
<name>A0A2P7N1I1_9CYAN</name>
<gene>
    <name evidence="4" type="ORF">C7K55_00890</name>
</gene>
<dbReference type="PROSITE" id="PS51201">
    <property type="entry name" value="RCK_N"/>
    <property type="match status" value="1"/>
</dbReference>
<dbReference type="AlphaFoldDB" id="A0A2P7N1I1"/>
<keyword evidence="2" id="KW-0472">Membrane</keyword>
<dbReference type="InterPro" id="IPR003148">
    <property type="entry name" value="RCK_N"/>
</dbReference>
<feature type="domain" description="RCK N-terminal" evidence="3">
    <location>
        <begin position="122"/>
        <end position="239"/>
    </location>
</feature>
<evidence type="ECO:0000256" key="2">
    <source>
        <dbReference type="SAM" id="Phobius"/>
    </source>
</evidence>
<dbReference type="PANTHER" id="PTHR43833:SF9">
    <property type="entry name" value="POTASSIUM CHANNEL PROTEIN YUGO-RELATED"/>
    <property type="match status" value="1"/>
</dbReference>
<evidence type="ECO:0000313" key="5">
    <source>
        <dbReference type="Proteomes" id="UP000243002"/>
    </source>
</evidence>
<proteinExistence type="predicted"/>
<dbReference type="PANTHER" id="PTHR43833">
    <property type="entry name" value="POTASSIUM CHANNEL PROTEIN 2-RELATED-RELATED"/>
    <property type="match status" value="1"/>
</dbReference>
<dbReference type="InterPro" id="IPR050721">
    <property type="entry name" value="Trk_Ktr_HKT_K-transport"/>
</dbReference>
<evidence type="ECO:0000259" key="3">
    <source>
        <dbReference type="PROSITE" id="PS51201"/>
    </source>
</evidence>
<dbReference type="Proteomes" id="UP000243002">
    <property type="component" value="Unassembled WGS sequence"/>
</dbReference>
<dbReference type="Gene3D" id="1.10.287.70">
    <property type="match status" value="1"/>
</dbReference>
<evidence type="ECO:0000256" key="1">
    <source>
        <dbReference type="ARBA" id="ARBA00004651"/>
    </source>
</evidence>
<dbReference type="RefSeq" id="WP_106501515.1">
    <property type="nucleotide sequence ID" value="NZ_PXXO01000001.1"/>
</dbReference>
<evidence type="ECO:0000313" key="4">
    <source>
        <dbReference type="EMBL" id="PSJ07328.1"/>
    </source>
</evidence>
<accession>A0A2P7N1I1</accession>
<keyword evidence="4" id="KW-0407">Ion channel</keyword>
<dbReference type="GO" id="GO:0005886">
    <property type="term" value="C:plasma membrane"/>
    <property type="evidence" value="ECO:0007669"/>
    <property type="project" value="UniProtKB-SubCell"/>
</dbReference>
<dbReference type="SUPFAM" id="SSF51735">
    <property type="entry name" value="NAD(P)-binding Rossmann-fold domains"/>
    <property type="match status" value="1"/>
</dbReference>
<comment type="subcellular location">
    <subcellularLocation>
        <location evidence="1">Cell membrane</location>
        <topology evidence="1">Multi-pass membrane protein</topology>
    </subcellularLocation>
</comment>
<sequence length="377" mass="40899">MPKPFRSIVPRRPPSRRARKSWRAPLSLAMLVNAGAIGYHLSEGWDWGDCYWMVLITLSTLGFSDGDTQTLSASGRVVTTLLILGGLVVVQISIQAVLGLSESGYFRRLRERRFRSWLSTMHNHVILCGYGRIGREIAEQLARENVPLLVVEMDAERREAAEERGLAVLMADATLDETLLDAGIHRCRALVAALPNNASNLYVVLSARGMAPNCRLIARSDSEEAERKLRLAGADQVVSPYVSGGRTMAATALRPLAVTFMDLLAGSGCEVEEFLLSSDPADLGSLNGASLAELQLGSRSGALVLAIVPPQPAANDVQRQYRGSQYSQQRPELLANPGSDTRLAPGQMLVVMGSQEQLDLFTRLLGTALKSVDVMST</sequence>
<organism evidence="4 5">
    <name type="scientific">Cyanobium usitatum str. Tous</name>
    <dbReference type="NCBI Taxonomy" id="2116684"/>
    <lineage>
        <taxon>Bacteria</taxon>
        <taxon>Bacillati</taxon>
        <taxon>Cyanobacteriota</taxon>
        <taxon>Cyanophyceae</taxon>
        <taxon>Synechococcales</taxon>
        <taxon>Prochlorococcaceae</taxon>
        <taxon>Cyanobium</taxon>
    </lineage>
</organism>